<dbReference type="EMBL" id="NHTK01001356">
    <property type="protein sequence ID" value="PPQ99495.1"/>
    <property type="molecule type" value="Genomic_DNA"/>
</dbReference>
<sequence length="442" mass="49932">MSDMMNYSDWLAQLVLGRVAYVAHSAHKHEIRFIEALANDGNLGISKNQLESYTQTVTVYEVVNAKFASKRIYLMDSPGFSDSNLSEMEIVEMVKNWMAANSFGSIDAILYFCPVTDTRLPGTRRKTMDMLKALVKSSSRIPHSNQSANEGAVTLVTTMWDQVWCERVEQRAEKNYLQLKYTVWKDMIEKGACITKFMNTQGSALEVLDEAFVHWFQAYGSAYYMDTRLYVPVKETFFLYQDLITRIETARQSQRALELNEQAGFDNPTLKLLAEKERRRIEYLLEKYEKQLKMLENPPGSTSNAESESGVPDSPPQAIEELVKMAPSHDGLSSPLPSAALDANTASFTPSTQSPPQTSVVHDGIDQSEITARQDAAVRDAIMASSTETTQLTPQASGSGVLRDTGRLPRRSWMRTFLRRLRKLLTRERVSREETQAINSIM</sequence>
<evidence type="ECO:0000313" key="3">
    <source>
        <dbReference type="Proteomes" id="UP000284842"/>
    </source>
</evidence>
<dbReference type="InterPro" id="IPR027417">
    <property type="entry name" value="P-loop_NTPase"/>
</dbReference>
<dbReference type="Gene3D" id="3.40.50.300">
    <property type="entry name" value="P-loop containing nucleotide triphosphate hydrolases"/>
    <property type="match status" value="1"/>
</dbReference>
<gene>
    <name evidence="2" type="ORF">CVT24_005286</name>
</gene>
<evidence type="ECO:0008006" key="4">
    <source>
        <dbReference type="Google" id="ProtNLM"/>
    </source>
</evidence>
<keyword evidence="3" id="KW-1185">Reference proteome</keyword>
<reference evidence="2 3" key="1">
    <citation type="journal article" date="2018" name="Evol. Lett.">
        <title>Horizontal gene cluster transfer increased hallucinogenic mushroom diversity.</title>
        <authorList>
            <person name="Reynolds H.T."/>
            <person name="Vijayakumar V."/>
            <person name="Gluck-Thaler E."/>
            <person name="Korotkin H.B."/>
            <person name="Matheny P.B."/>
            <person name="Slot J.C."/>
        </authorList>
    </citation>
    <scope>NUCLEOTIDE SEQUENCE [LARGE SCALE GENOMIC DNA]</scope>
    <source>
        <strain evidence="2 3">2629</strain>
    </source>
</reference>
<protein>
    <recommendedName>
        <fullName evidence="4">G domain-containing protein</fullName>
    </recommendedName>
</protein>
<evidence type="ECO:0000313" key="2">
    <source>
        <dbReference type="EMBL" id="PPQ99495.1"/>
    </source>
</evidence>
<proteinExistence type="predicted"/>
<accession>A0A409Y8P6</accession>
<dbReference type="Proteomes" id="UP000284842">
    <property type="component" value="Unassembled WGS sequence"/>
</dbReference>
<dbReference type="OrthoDB" id="4836719at2759"/>
<evidence type="ECO:0000256" key="1">
    <source>
        <dbReference type="SAM" id="MobiDB-lite"/>
    </source>
</evidence>
<dbReference type="AlphaFoldDB" id="A0A409Y8P6"/>
<dbReference type="InParanoid" id="A0A409Y8P6"/>
<feature type="region of interest" description="Disordered" evidence="1">
    <location>
        <begin position="295"/>
        <end position="316"/>
    </location>
</feature>
<name>A0A409Y8P6_9AGAR</name>
<comment type="caution">
    <text evidence="2">The sequence shown here is derived from an EMBL/GenBank/DDBJ whole genome shotgun (WGS) entry which is preliminary data.</text>
</comment>
<organism evidence="2 3">
    <name type="scientific">Panaeolus cyanescens</name>
    <dbReference type="NCBI Taxonomy" id="181874"/>
    <lineage>
        <taxon>Eukaryota</taxon>
        <taxon>Fungi</taxon>
        <taxon>Dikarya</taxon>
        <taxon>Basidiomycota</taxon>
        <taxon>Agaricomycotina</taxon>
        <taxon>Agaricomycetes</taxon>
        <taxon>Agaricomycetidae</taxon>
        <taxon>Agaricales</taxon>
        <taxon>Agaricineae</taxon>
        <taxon>Galeropsidaceae</taxon>
        <taxon>Panaeolus</taxon>
    </lineage>
</organism>